<dbReference type="Proteomes" id="UP000256970">
    <property type="component" value="Unassembled WGS sequence"/>
</dbReference>
<accession>A0A383VJG5</accession>
<feature type="region of interest" description="Disordered" evidence="1">
    <location>
        <begin position="219"/>
        <end position="284"/>
    </location>
</feature>
<gene>
    <name evidence="2" type="ORF">BQ4739_LOCUS5451</name>
</gene>
<feature type="compositionally biased region" description="Low complexity" evidence="1">
    <location>
        <begin position="219"/>
        <end position="241"/>
    </location>
</feature>
<evidence type="ECO:0000313" key="2">
    <source>
        <dbReference type="EMBL" id="SZX64979.1"/>
    </source>
</evidence>
<dbReference type="AlphaFoldDB" id="A0A383VJG5"/>
<organism evidence="2 3">
    <name type="scientific">Tetradesmus obliquus</name>
    <name type="common">Green alga</name>
    <name type="synonym">Acutodesmus obliquus</name>
    <dbReference type="NCBI Taxonomy" id="3088"/>
    <lineage>
        <taxon>Eukaryota</taxon>
        <taxon>Viridiplantae</taxon>
        <taxon>Chlorophyta</taxon>
        <taxon>core chlorophytes</taxon>
        <taxon>Chlorophyceae</taxon>
        <taxon>CS clade</taxon>
        <taxon>Sphaeropleales</taxon>
        <taxon>Scenedesmaceae</taxon>
        <taxon>Tetradesmus</taxon>
    </lineage>
</organism>
<feature type="compositionally biased region" description="Polar residues" evidence="1">
    <location>
        <begin position="249"/>
        <end position="260"/>
    </location>
</feature>
<keyword evidence="3" id="KW-1185">Reference proteome</keyword>
<evidence type="ECO:0000256" key="1">
    <source>
        <dbReference type="SAM" id="MobiDB-lite"/>
    </source>
</evidence>
<evidence type="ECO:0000313" key="3">
    <source>
        <dbReference type="Proteomes" id="UP000256970"/>
    </source>
</evidence>
<proteinExistence type="predicted"/>
<feature type="region of interest" description="Disordered" evidence="1">
    <location>
        <begin position="151"/>
        <end position="172"/>
    </location>
</feature>
<feature type="compositionally biased region" description="Low complexity" evidence="1">
    <location>
        <begin position="261"/>
        <end position="278"/>
    </location>
</feature>
<feature type="compositionally biased region" description="Low complexity" evidence="1">
    <location>
        <begin position="156"/>
        <end position="170"/>
    </location>
</feature>
<sequence>MLCASYAAGARQLKEGSLLAADGLDGITELVQEGSQALKASWQDTAAAAGRLYEQLDKSLAPAAVIDTLASSRMRHFDPCHDKQDKDQHLATTAGQALGQLTQTLLNTPQRDGSKLQAALTPSVTALSGAAQQAVSNWGDTLRQHLQKQMAPPARPWEAAAPSAAAPATPSVVGLDGQPVQGVITTTVPALTVPTSVVPALTNGAVAIVDSADPQYQQYQQQAGAGASTTGSGSSTTNSGSDVAGVTVINPSSSTQGQTLTAAAPSSSTQQAATAAAPNIQVINPGDPNYEQYAQLARNSNSTAPVPASVAAFDRVDFTPRLAASIGKVSSAERRQKYTAAAAGTIATAAASQLAKARAAAAAEPQVDAAGGPMIKHILHKKEAVPVPAPATQPVVVLPQPQVAAVPTTTTGGIALHTSTPVTLSAPITVNTPVEQKSVQMDGLKHLLGR</sequence>
<reference evidence="2 3" key="1">
    <citation type="submission" date="2016-10" db="EMBL/GenBank/DDBJ databases">
        <authorList>
            <person name="Cai Z."/>
        </authorList>
    </citation>
    <scope>NUCLEOTIDE SEQUENCE [LARGE SCALE GENOMIC DNA]</scope>
</reference>
<protein>
    <submittedName>
        <fullName evidence="2">Uncharacterized protein</fullName>
    </submittedName>
</protein>
<dbReference type="EMBL" id="FNXT01000521">
    <property type="protein sequence ID" value="SZX64979.1"/>
    <property type="molecule type" value="Genomic_DNA"/>
</dbReference>
<name>A0A383VJG5_TETOB</name>